<evidence type="ECO:0000313" key="1">
    <source>
        <dbReference type="EMBL" id="KAG0578840.1"/>
    </source>
</evidence>
<dbReference type="AlphaFoldDB" id="A0A8T0I5E5"/>
<comment type="caution">
    <text evidence="1">The sequence shown here is derived from an EMBL/GenBank/DDBJ whole genome shotgun (WGS) entry which is preliminary data.</text>
</comment>
<dbReference type="EMBL" id="CM026424">
    <property type="protein sequence ID" value="KAG0578840.1"/>
    <property type="molecule type" value="Genomic_DNA"/>
</dbReference>
<proteinExistence type="predicted"/>
<reference evidence="1" key="1">
    <citation type="submission" date="2020-06" db="EMBL/GenBank/DDBJ databases">
        <title>WGS assembly of Ceratodon purpureus strain R40.</title>
        <authorList>
            <person name="Carey S.B."/>
            <person name="Jenkins J."/>
            <person name="Shu S."/>
            <person name="Lovell J.T."/>
            <person name="Sreedasyam A."/>
            <person name="Maumus F."/>
            <person name="Tiley G.P."/>
            <person name="Fernandez-Pozo N."/>
            <person name="Barry K."/>
            <person name="Chen C."/>
            <person name="Wang M."/>
            <person name="Lipzen A."/>
            <person name="Daum C."/>
            <person name="Saski C.A."/>
            <person name="Payton A.C."/>
            <person name="Mcbreen J.C."/>
            <person name="Conrad R.E."/>
            <person name="Kollar L.M."/>
            <person name="Olsson S."/>
            <person name="Huttunen S."/>
            <person name="Landis J.B."/>
            <person name="Wickett N.J."/>
            <person name="Johnson M.G."/>
            <person name="Rensing S.A."/>
            <person name="Grimwood J."/>
            <person name="Schmutz J."/>
            <person name="Mcdaniel S.F."/>
        </authorList>
    </citation>
    <scope>NUCLEOTIDE SEQUENCE</scope>
    <source>
        <strain evidence="1">R40</strain>
    </source>
</reference>
<dbReference type="InterPro" id="IPR050796">
    <property type="entry name" value="SCF_F-box_component"/>
</dbReference>
<sequence length="270" mass="31418">MFLLHLIVDDSTKEYKILRITDQYVNIFNSNTNTWRTSVMDPRYTSPGLVSSACANGRVYVCSSATWNNPTTPNHTRLNLKLEVLDIEPDEWQHYDLTLDLPEAKICDFHSDDLKELISYPWIGSCRGDVYVVASTWHCKCSSLVKFSHTRMELRFHIYKLRRKGDRILEALEHVVTVPADCEFKIKKDHKYCRDYLCKYSCTVRGNFICLAVGYIQLLQYDVLSGVITRYKYTDHLYSGRISQKLAVLKNITGLNMTYTPRSDFNLLRN</sequence>
<dbReference type="PANTHER" id="PTHR31672:SF8">
    <property type="entry name" value="F-BOX DOMAIN-CONTAINING PROTEIN"/>
    <property type="match status" value="1"/>
</dbReference>
<accession>A0A8T0I5E5</accession>
<protein>
    <submittedName>
        <fullName evidence="1">Uncharacterized protein</fullName>
    </submittedName>
</protein>
<name>A0A8T0I5E5_CERPU</name>
<dbReference type="Proteomes" id="UP000822688">
    <property type="component" value="Chromosome 4"/>
</dbReference>
<dbReference type="PANTHER" id="PTHR31672">
    <property type="entry name" value="BNACNNG10540D PROTEIN"/>
    <property type="match status" value="1"/>
</dbReference>
<evidence type="ECO:0000313" key="2">
    <source>
        <dbReference type="Proteomes" id="UP000822688"/>
    </source>
</evidence>
<organism evidence="1 2">
    <name type="scientific">Ceratodon purpureus</name>
    <name type="common">Fire moss</name>
    <name type="synonym">Dicranum purpureum</name>
    <dbReference type="NCBI Taxonomy" id="3225"/>
    <lineage>
        <taxon>Eukaryota</taxon>
        <taxon>Viridiplantae</taxon>
        <taxon>Streptophyta</taxon>
        <taxon>Embryophyta</taxon>
        <taxon>Bryophyta</taxon>
        <taxon>Bryophytina</taxon>
        <taxon>Bryopsida</taxon>
        <taxon>Dicranidae</taxon>
        <taxon>Pseudoditrichales</taxon>
        <taxon>Ditrichaceae</taxon>
        <taxon>Ceratodon</taxon>
    </lineage>
</organism>
<keyword evidence="2" id="KW-1185">Reference proteome</keyword>
<gene>
    <name evidence="1" type="ORF">KC19_4G053400</name>
</gene>